<dbReference type="Gene3D" id="3.40.50.2000">
    <property type="entry name" value="Glycogen Phosphorylase B"/>
    <property type="match status" value="2"/>
</dbReference>
<protein>
    <submittedName>
        <fullName evidence="5">Glycosyltransferase family 4 protein</fullName>
    </submittedName>
</protein>
<reference evidence="5" key="1">
    <citation type="journal article" date="2021" name="PeerJ">
        <title>Extensive microbial diversity within the chicken gut microbiome revealed by metagenomics and culture.</title>
        <authorList>
            <person name="Gilroy R."/>
            <person name="Ravi A."/>
            <person name="Getino M."/>
            <person name="Pursley I."/>
            <person name="Horton D.L."/>
            <person name="Alikhan N.F."/>
            <person name="Baker D."/>
            <person name="Gharbi K."/>
            <person name="Hall N."/>
            <person name="Watson M."/>
            <person name="Adriaenssens E.M."/>
            <person name="Foster-Nyarko E."/>
            <person name="Jarju S."/>
            <person name="Secka A."/>
            <person name="Antonio M."/>
            <person name="Oren A."/>
            <person name="Chaudhuri R.R."/>
            <person name="La Ragione R."/>
            <person name="Hildebrand F."/>
            <person name="Pallen M.J."/>
        </authorList>
    </citation>
    <scope>NUCLEOTIDE SEQUENCE</scope>
    <source>
        <strain evidence="5">USAMLcec12-2067</strain>
    </source>
</reference>
<sequence>MDREPCICLFSALYQPSLGGVETYTASLAGALHRRGLRVIVVAQGTVGPSGISEEDGIEVVRLPCHPLLGGRWPLPRGGAETRKLWAWLEEQPIDYLTVNTRFYPHSIAGLAFAQRKGLAAVVVEHGSAHLTLGNAPMDAAVQLIEHALTSYGKQFRPRYYAVSRKASAWLEHFGIASCGELSNSIDADTYCKQASGRDFRKEFNVPDGALLVAFAGRLVKEKGVLQLAQAANAERGERHLLAVVAAGAGPLEANLKALEGPTFHLAGRLDGADMSALLTQADALCLPSRSEGFSTALLEAAACGTPAIATDVGGVDELIPDGSFGTVIPDAEPPTILEALCNAAENRDRLRAQGENVAELVRREYSWDRTAAKTLEACRRAQLAARN</sequence>
<comment type="caution">
    <text evidence="5">The sequence shown here is derived from an EMBL/GenBank/DDBJ whole genome shotgun (WGS) entry which is preliminary data.</text>
</comment>
<accession>A0A9D3AE18</accession>
<name>A0A9D3AE18_9ACTN</name>
<dbReference type="AlphaFoldDB" id="A0A9D3AE18"/>
<dbReference type="EMBL" id="DYZL01000205">
    <property type="protein sequence ID" value="HJH44147.1"/>
    <property type="molecule type" value="Genomic_DNA"/>
</dbReference>
<dbReference type="PANTHER" id="PTHR45947:SF15">
    <property type="entry name" value="TEICHURONIC ACID BIOSYNTHESIS GLYCOSYLTRANSFERASE TUAC-RELATED"/>
    <property type="match status" value="1"/>
</dbReference>
<dbReference type="InterPro" id="IPR001296">
    <property type="entry name" value="Glyco_trans_1"/>
</dbReference>
<proteinExistence type="predicted"/>
<dbReference type="SUPFAM" id="SSF53756">
    <property type="entry name" value="UDP-Glycosyltransferase/glycogen phosphorylase"/>
    <property type="match status" value="1"/>
</dbReference>
<evidence type="ECO:0000313" key="5">
    <source>
        <dbReference type="EMBL" id="HJH44147.1"/>
    </source>
</evidence>
<dbReference type="InterPro" id="IPR050194">
    <property type="entry name" value="Glycosyltransferase_grp1"/>
</dbReference>
<keyword evidence="1" id="KW-0328">Glycosyltransferase</keyword>
<feature type="domain" description="Glycosyltransferase subfamily 4-like N-terminal" evidence="4">
    <location>
        <begin position="19"/>
        <end position="178"/>
    </location>
</feature>
<dbReference type="GO" id="GO:0016757">
    <property type="term" value="F:glycosyltransferase activity"/>
    <property type="evidence" value="ECO:0007669"/>
    <property type="project" value="UniProtKB-KW"/>
</dbReference>
<evidence type="ECO:0000259" key="4">
    <source>
        <dbReference type="Pfam" id="PF13439"/>
    </source>
</evidence>
<dbReference type="InterPro" id="IPR028098">
    <property type="entry name" value="Glyco_trans_4-like_N"/>
</dbReference>
<dbReference type="CDD" id="cd03801">
    <property type="entry name" value="GT4_PimA-like"/>
    <property type="match status" value="1"/>
</dbReference>
<organism evidence="5 6">
    <name type="scientific">Rubneribacter badeniensis</name>
    <dbReference type="NCBI Taxonomy" id="2070688"/>
    <lineage>
        <taxon>Bacteria</taxon>
        <taxon>Bacillati</taxon>
        <taxon>Actinomycetota</taxon>
        <taxon>Coriobacteriia</taxon>
        <taxon>Eggerthellales</taxon>
        <taxon>Eggerthellaceae</taxon>
        <taxon>Rubneribacter</taxon>
    </lineage>
</organism>
<reference evidence="5" key="2">
    <citation type="submission" date="2021-09" db="EMBL/GenBank/DDBJ databases">
        <authorList>
            <person name="Gilroy R."/>
        </authorList>
    </citation>
    <scope>NUCLEOTIDE SEQUENCE</scope>
    <source>
        <strain evidence="5">USAMLcec12-2067</strain>
    </source>
</reference>
<dbReference type="PANTHER" id="PTHR45947">
    <property type="entry name" value="SULFOQUINOVOSYL TRANSFERASE SQD2"/>
    <property type="match status" value="1"/>
</dbReference>
<gene>
    <name evidence="5" type="ORF">K8V16_10205</name>
</gene>
<dbReference type="Pfam" id="PF00534">
    <property type="entry name" value="Glycos_transf_1"/>
    <property type="match status" value="1"/>
</dbReference>
<evidence type="ECO:0000256" key="2">
    <source>
        <dbReference type="ARBA" id="ARBA00022679"/>
    </source>
</evidence>
<dbReference type="Pfam" id="PF13439">
    <property type="entry name" value="Glyco_transf_4"/>
    <property type="match status" value="1"/>
</dbReference>
<dbReference type="GO" id="GO:1901137">
    <property type="term" value="P:carbohydrate derivative biosynthetic process"/>
    <property type="evidence" value="ECO:0007669"/>
    <property type="project" value="UniProtKB-ARBA"/>
</dbReference>
<evidence type="ECO:0000313" key="6">
    <source>
        <dbReference type="Proteomes" id="UP000789325"/>
    </source>
</evidence>
<evidence type="ECO:0000256" key="1">
    <source>
        <dbReference type="ARBA" id="ARBA00022676"/>
    </source>
</evidence>
<evidence type="ECO:0000259" key="3">
    <source>
        <dbReference type="Pfam" id="PF00534"/>
    </source>
</evidence>
<dbReference type="Proteomes" id="UP000789325">
    <property type="component" value="Unassembled WGS sequence"/>
</dbReference>
<keyword evidence="2" id="KW-0808">Transferase</keyword>
<feature type="domain" description="Glycosyl transferase family 1" evidence="3">
    <location>
        <begin position="199"/>
        <end position="358"/>
    </location>
</feature>